<evidence type="ECO:0000313" key="2">
    <source>
        <dbReference type="EMBL" id="PIR86065.1"/>
    </source>
</evidence>
<organism evidence="2 3">
    <name type="scientific">Candidatus Kaiserbacteria bacterium CG10_big_fil_rev_8_21_14_0_10_44_10</name>
    <dbReference type="NCBI Taxonomy" id="1974606"/>
    <lineage>
        <taxon>Bacteria</taxon>
        <taxon>Candidatus Kaiseribacteriota</taxon>
    </lineage>
</organism>
<feature type="region of interest" description="Disordered" evidence="1">
    <location>
        <begin position="1"/>
        <end position="72"/>
    </location>
</feature>
<feature type="compositionally biased region" description="Basic and acidic residues" evidence="1">
    <location>
        <begin position="16"/>
        <end position="29"/>
    </location>
</feature>
<dbReference type="SUPFAM" id="SSF52980">
    <property type="entry name" value="Restriction endonuclease-like"/>
    <property type="match status" value="1"/>
</dbReference>
<protein>
    <recommendedName>
        <fullName evidence="4">PD-(D/E)XK endonuclease-like domain-containing protein</fullName>
    </recommendedName>
</protein>
<dbReference type="Proteomes" id="UP000229612">
    <property type="component" value="Unassembled WGS sequence"/>
</dbReference>
<feature type="compositionally biased region" description="Basic and acidic residues" evidence="1">
    <location>
        <begin position="54"/>
        <end position="63"/>
    </location>
</feature>
<accession>A0A2H0UJU8</accession>
<dbReference type="EMBL" id="PFBG01000012">
    <property type="protein sequence ID" value="PIR86065.1"/>
    <property type="molecule type" value="Genomic_DNA"/>
</dbReference>
<comment type="caution">
    <text evidence="2">The sequence shown here is derived from an EMBL/GenBank/DDBJ whole genome shotgun (WGS) entry which is preliminary data.</text>
</comment>
<evidence type="ECO:0000256" key="1">
    <source>
        <dbReference type="SAM" id="MobiDB-lite"/>
    </source>
</evidence>
<dbReference type="AlphaFoldDB" id="A0A2H0UJU8"/>
<feature type="region of interest" description="Disordered" evidence="1">
    <location>
        <begin position="366"/>
        <end position="390"/>
    </location>
</feature>
<proteinExistence type="predicted"/>
<sequence length="516" mass="58848">MAVSRTTAKKHKNKKSREISIGKSRDIKNKKEKVKVAKGTGNISRSVGNLGSGEKLEKKKSETESATTSGNVGSGALERAAEICPYCSSKDFVRRGLRKNKHQEVQLYVCRNLECGRTFTSRTIKGRQFPWPVILDAVSYHNLGYTFPQVSKILEAKTGFAPAAETIASWYEEYKPLCRFERLRPYALKILASWRSQAVKRIERERGHARKAQAMSGSGAVKFDMVETTTLAHRQLYRFRYHRPKLLLTLEEYKNRNFGRLMDYLDAISTETPHQYFSEGARMSEIKSKFDKTDMIVRGKENFANKFAKFILQGVPNNKDRHEVLQRFMIANDSVTVATEVPVYIRKEDVAHFEQVLKFKVTSPGADVEDSDVERDTGTTGDKGSAGKSAVNVGSGADGYITLKGKKRPVPFPALLTGHIDIVQVRNGIVHILDYKPNADKEKPIEQLTWYALALSRLTGLRLFEFKCAWFDEHQYFEFYPLHVVKKLNRKRTKKIRYRDGRVAAIPKEDELHIIR</sequence>
<reference evidence="3" key="1">
    <citation type="submission" date="2017-09" db="EMBL/GenBank/DDBJ databases">
        <title>Depth-based differentiation of microbial function through sediment-hosted aquifers and enrichment of novel symbionts in the deep terrestrial subsurface.</title>
        <authorList>
            <person name="Probst A.J."/>
            <person name="Ladd B."/>
            <person name="Jarett J.K."/>
            <person name="Geller-Mcgrath D.E."/>
            <person name="Sieber C.M.K."/>
            <person name="Emerson J.B."/>
            <person name="Anantharaman K."/>
            <person name="Thomas B.C."/>
            <person name="Malmstrom R."/>
            <person name="Stieglmeier M."/>
            <person name="Klingl A."/>
            <person name="Woyke T."/>
            <person name="Ryan C.M."/>
            <person name="Banfield J.F."/>
        </authorList>
    </citation>
    <scope>NUCLEOTIDE SEQUENCE [LARGE SCALE GENOMIC DNA]</scope>
</reference>
<evidence type="ECO:0000313" key="3">
    <source>
        <dbReference type="Proteomes" id="UP000229612"/>
    </source>
</evidence>
<dbReference type="InterPro" id="IPR011335">
    <property type="entry name" value="Restrct_endonuc-II-like"/>
</dbReference>
<gene>
    <name evidence="2" type="ORF">COU14_01050</name>
</gene>
<evidence type="ECO:0008006" key="4">
    <source>
        <dbReference type="Google" id="ProtNLM"/>
    </source>
</evidence>
<name>A0A2H0UJU8_9BACT</name>